<evidence type="ECO:0000256" key="1">
    <source>
        <dbReference type="ARBA" id="ARBA00044755"/>
    </source>
</evidence>
<dbReference type="PANTHER" id="PTHR35024">
    <property type="entry name" value="HYPOTHETICAL CYTOSOLIC PROTEIN"/>
    <property type="match status" value="1"/>
</dbReference>
<keyword evidence="4" id="KW-1185">Reference proteome</keyword>
<proteinExistence type="inferred from homology"/>
<feature type="compositionally biased region" description="Polar residues" evidence="2">
    <location>
        <begin position="14"/>
        <end position="25"/>
    </location>
</feature>
<gene>
    <name evidence="3" type="ORF">HBA54_25610</name>
</gene>
<dbReference type="Pfam" id="PF04519">
    <property type="entry name" value="Bactofilin"/>
    <property type="match status" value="1"/>
</dbReference>
<dbReference type="RefSeq" id="WP_167230509.1">
    <property type="nucleotide sequence ID" value="NZ_JAAQPH010000029.1"/>
</dbReference>
<dbReference type="AlphaFoldDB" id="A0A967KD05"/>
<reference evidence="3" key="1">
    <citation type="submission" date="2020-03" db="EMBL/GenBank/DDBJ databases">
        <title>Genome of Pelagibius litoralis DSM 21314T.</title>
        <authorList>
            <person name="Wang G."/>
        </authorList>
    </citation>
    <scope>NUCLEOTIDE SEQUENCE</scope>
    <source>
        <strain evidence="3">DSM 21314</strain>
    </source>
</reference>
<evidence type="ECO:0000313" key="3">
    <source>
        <dbReference type="EMBL" id="NIA71982.1"/>
    </source>
</evidence>
<dbReference type="EMBL" id="JAAQPH010000029">
    <property type="protein sequence ID" value="NIA71982.1"/>
    <property type="molecule type" value="Genomic_DNA"/>
</dbReference>
<sequence>MFGKRKGPGGLGETPTNASADTMAQSGGDDAGGGRASGSGTKQPLGVAGIKAPRRQDPRNPGAVEGRKLVVGREICLSGEIKTCEKLVVEGRVEADLNDSQSLEISEPGLFKGHATVEDCEVYGTFEGELTVTGCLVIRSTGRVSGKIRYADIEITRGGRLSGDIDVLEASLKGRLRGERPKLAHSSDGSHSDGNEPQDGNPKSQAG</sequence>
<feature type="region of interest" description="Disordered" evidence="2">
    <location>
        <begin position="1"/>
        <end position="65"/>
    </location>
</feature>
<protein>
    <submittedName>
        <fullName evidence="3">Polymer-forming cytoskeletal protein</fullName>
    </submittedName>
</protein>
<comment type="similarity">
    <text evidence="1">Belongs to the bactofilin family.</text>
</comment>
<name>A0A967KD05_9PROT</name>
<evidence type="ECO:0000256" key="2">
    <source>
        <dbReference type="SAM" id="MobiDB-lite"/>
    </source>
</evidence>
<feature type="region of interest" description="Disordered" evidence="2">
    <location>
        <begin position="178"/>
        <end position="207"/>
    </location>
</feature>
<dbReference type="PANTHER" id="PTHR35024:SF4">
    <property type="entry name" value="POLYMER-FORMING CYTOSKELETAL PROTEIN"/>
    <property type="match status" value="1"/>
</dbReference>
<dbReference type="InterPro" id="IPR007607">
    <property type="entry name" value="BacA/B"/>
</dbReference>
<comment type="caution">
    <text evidence="3">The sequence shown here is derived from an EMBL/GenBank/DDBJ whole genome shotgun (WGS) entry which is preliminary data.</text>
</comment>
<evidence type="ECO:0000313" key="4">
    <source>
        <dbReference type="Proteomes" id="UP000761264"/>
    </source>
</evidence>
<accession>A0A967KD05</accession>
<organism evidence="3 4">
    <name type="scientific">Pelagibius litoralis</name>
    <dbReference type="NCBI Taxonomy" id="374515"/>
    <lineage>
        <taxon>Bacteria</taxon>
        <taxon>Pseudomonadati</taxon>
        <taxon>Pseudomonadota</taxon>
        <taxon>Alphaproteobacteria</taxon>
        <taxon>Rhodospirillales</taxon>
        <taxon>Rhodovibrionaceae</taxon>
        <taxon>Pelagibius</taxon>
    </lineage>
</organism>
<dbReference type="Proteomes" id="UP000761264">
    <property type="component" value="Unassembled WGS sequence"/>
</dbReference>